<sequence length="150" mass="17110">MGILKDQEIVIASLKIRVNLVVLKIEFDNDSYPMLLGRPWFRKTKLKSNWGSNDVRIKQGKKKVRFPMTREVRLQQLNIPLWAQAISLATKVEDLEEEEFLLANSSMELVFDIDAIKILGLKTIISEGESDQVLPGTVIAKGEFLVLEKK</sequence>
<accession>A0A9D4UEF5</accession>
<protein>
    <submittedName>
        <fullName evidence="1">Uncharacterized protein</fullName>
    </submittedName>
</protein>
<dbReference type="EMBL" id="JABFUD020000018">
    <property type="protein sequence ID" value="KAI5065804.1"/>
    <property type="molecule type" value="Genomic_DNA"/>
</dbReference>
<keyword evidence="2" id="KW-1185">Reference proteome</keyword>
<proteinExistence type="predicted"/>
<dbReference type="Proteomes" id="UP000886520">
    <property type="component" value="Chromosome 18"/>
</dbReference>
<dbReference type="Gene3D" id="2.40.70.10">
    <property type="entry name" value="Acid Proteases"/>
    <property type="match status" value="1"/>
</dbReference>
<dbReference type="InterPro" id="IPR021109">
    <property type="entry name" value="Peptidase_aspartic_dom_sf"/>
</dbReference>
<evidence type="ECO:0000313" key="1">
    <source>
        <dbReference type="EMBL" id="KAI5065804.1"/>
    </source>
</evidence>
<name>A0A9D4UEF5_ADICA</name>
<dbReference type="AlphaFoldDB" id="A0A9D4UEF5"/>
<comment type="caution">
    <text evidence="1">The sequence shown here is derived from an EMBL/GenBank/DDBJ whole genome shotgun (WGS) entry which is preliminary data.</text>
</comment>
<evidence type="ECO:0000313" key="2">
    <source>
        <dbReference type="Proteomes" id="UP000886520"/>
    </source>
</evidence>
<gene>
    <name evidence="1" type="ORF">GOP47_0018428</name>
</gene>
<reference evidence="1" key="1">
    <citation type="submission" date="2021-01" db="EMBL/GenBank/DDBJ databases">
        <title>Adiantum capillus-veneris genome.</title>
        <authorList>
            <person name="Fang Y."/>
            <person name="Liao Q."/>
        </authorList>
    </citation>
    <scope>NUCLEOTIDE SEQUENCE</scope>
    <source>
        <strain evidence="1">H3</strain>
        <tissue evidence="1">Leaf</tissue>
    </source>
</reference>
<organism evidence="1 2">
    <name type="scientific">Adiantum capillus-veneris</name>
    <name type="common">Maidenhair fern</name>
    <dbReference type="NCBI Taxonomy" id="13818"/>
    <lineage>
        <taxon>Eukaryota</taxon>
        <taxon>Viridiplantae</taxon>
        <taxon>Streptophyta</taxon>
        <taxon>Embryophyta</taxon>
        <taxon>Tracheophyta</taxon>
        <taxon>Polypodiopsida</taxon>
        <taxon>Polypodiidae</taxon>
        <taxon>Polypodiales</taxon>
        <taxon>Pteridineae</taxon>
        <taxon>Pteridaceae</taxon>
        <taxon>Vittarioideae</taxon>
        <taxon>Adiantum</taxon>
    </lineage>
</organism>